<evidence type="ECO:0000256" key="6">
    <source>
        <dbReference type="ARBA" id="ARBA00022989"/>
    </source>
</evidence>
<evidence type="ECO:0000313" key="10">
    <source>
        <dbReference type="EMBL" id="KAG5676328.1"/>
    </source>
</evidence>
<gene>
    <name evidence="10" type="ORF">PVAND_006172</name>
</gene>
<dbReference type="EMBL" id="JADBJN010000002">
    <property type="protein sequence ID" value="KAG5676328.1"/>
    <property type="molecule type" value="Genomic_DNA"/>
</dbReference>
<dbReference type="Proteomes" id="UP001107558">
    <property type="component" value="Chromosome 2"/>
</dbReference>
<dbReference type="PANTHER" id="PTHR13505:SF7">
    <property type="entry name" value="TRANSMEMBRANE PROTEIN 208"/>
    <property type="match status" value="1"/>
</dbReference>
<evidence type="ECO:0000256" key="2">
    <source>
        <dbReference type="ARBA" id="ARBA00009950"/>
    </source>
</evidence>
<dbReference type="InterPro" id="IPR008506">
    <property type="entry name" value="SND2/TMEM208"/>
</dbReference>
<dbReference type="GO" id="GO:0005789">
    <property type="term" value="C:endoplasmic reticulum membrane"/>
    <property type="evidence" value="ECO:0007669"/>
    <property type="project" value="UniProtKB-SubCell"/>
</dbReference>
<organism evidence="10 11">
    <name type="scientific">Polypedilum vanderplanki</name>
    <name type="common">Sleeping chironomid midge</name>
    <dbReference type="NCBI Taxonomy" id="319348"/>
    <lineage>
        <taxon>Eukaryota</taxon>
        <taxon>Metazoa</taxon>
        <taxon>Ecdysozoa</taxon>
        <taxon>Arthropoda</taxon>
        <taxon>Hexapoda</taxon>
        <taxon>Insecta</taxon>
        <taxon>Pterygota</taxon>
        <taxon>Neoptera</taxon>
        <taxon>Endopterygota</taxon>
        <taxon>Diptera</taxon>
        <taxon>Nematocera</taxon>
        <taxon>Chironomoidea</taxon>
        <taxon>Chironomidae</taxon>
        <taxon>Chironominae</taxon>
        <taxon>Polypedilum</taxon>
        <taxon>Polypedilum</taxon>
    </lineage>
</organism>
<keyword evidence="11" id="KW-1185">Reference proteome</keyword>
<evidence type="ECO:0000256" key="8">
    <source>
        <dbReference type="SAM" id="MobiDB-lite"/>
    </source>
</evidence>
<evidence type="ECO:0000256" key="4">
    <source>
        <dbReference type="ARBA" id="ARBA00022692"/>
    </source>
</evidence>
<name>A0A9J6C378_POLVA</name>
<feature type="transmembrane region" description="Helical" evidence="9">
    <location>
        <begin position="27"/>
        <end position="46"/>
    </location>
</feature>
<evidence type="ECO:0000256" key="1">
    <source>
        <dbReference type="ARBA" id="ARBA00004477"/>
    </source>
</evidence>
<comment type="subcellular location">
    <subcellularLocation>
        <location evidence="1">Endoplasmic reticulum membrane</location>
        <topology evidence="1">Multi-pass membrane protein</topology>
    </subcellularLocation>
</comment>
<dbReference type="AlphaFoldDB" id="A0A9J6C378"/>
<comment type="caution">
    <text evidence="10">The sequence shown here is derived from an EMBL/GenBank/DDBJ whole genome shotgun (WGS) entry which is preliminary data.</text>
</comment>
<evidence type="ECO:0000256" key="9">
    <source>
        <dbReference type="SAM" id="Phobius"/>
    </source>
</evidence>
<proteinExistence type="inferred from homology"/>
<keyword evidence="5" id="KW-0256">Endoplasmic reticulum</keyword>
<protein>
    <recommendedName>
        <fullName evidence="3">Transmembrane protein 208</fullName>
    </recommendedName>
</protein>
<evidence type="ECO:0000256" key="3">
    <source>
        <dbReference type="ARBA" id="ARBA00015033"/>
    </source>
</evidence>
<reference evidence="10" key="1">
    <citation type="submission" date="2021-03" db="EMBL/GenBank/DDBJ databases">
        <title>Chromosome level genome of the anhydrobiotic midge Polypedilum vanderplanki.</title>
        <authorList>
            <person name="Yoshida Y."/>
            <person name="Kikawada T."/>
            <person name="Gusev O."/>
        </authorList>
    </citation>
    <scope>NUCLEOTIDE SEQUENCE</scope>
    <source>
        <strain evidence="10">NIAS01</strain>
        <tissue evidence="10">Whole body or cell culture</tissue>
    </source>
</reference>
<dbReference type="GO" id="GO:0005773">
    <property type="term" value="C:vacuole"/>
    <property type="evidence" value="ECO:0007669"/>
    <property type="project" value="GOC"/>
</dbReference>
<dbReference type="Pfam" id="PF05620">
    <property type="entry name" value="TMEM208_SND2"/>
    <property type="match status" value="1"/>
</dbReference>
<keyword evidence="4 9" id="KW-0812">Transmembrane</keyword>
<sequence>MAGEKKGKVGTKGTKKIVEENIATLKFYRNMSLGACSIFLLIALLFKTFTGTIITMTIITFAIHIMAYQFMKMMSRPQLSETGTIADSGTDLNIEGGIAEHVKDIIILTSGTQVLALISNWFWFLLLLGPIRAVYMLWGSVIQPWLTQRNEMQEQNSQMSDKKQKKMERRMKRVSSR</sequence>
<comment type="similarity">
    <text evidence="2">Belongs to the TMEM208 family.</text>
</comment>
<feature type="compositionally biased region" description="Basic residues" evidence="8">
    <location>
        <begin position="163"/>
        <end position="177"/>
    </location>
</feature>
<dbReference type="GO" id="GO:0006624">
    <property type="term" value="P:vacuolar protein processing"/>
    <property type="evidence" value="ECO:0007669"/>
    <property type="project" value="TreeGrafter"/>
</dbReference>
<evidence type="ECO:0000313" key="11">
    <source>
        <dbReference type="Proteomes" id="UP001107558"/>
    </source>
</evidence>
<dbReference type="OrthoDB" id="10012212at2759"/>
<evidence type="ECO:0000256" key="5">
    <source>
        <dbReference type="ARBA" id="ARBA00022824"/>
    </source>
</evidence>
<dbReference type="PANTHER" id="PTHR13505">
    <property type="entry name" value="TRANSMEMBRANE PROTEIN 208"/>
    <property type="match status" value="1"/>
</dbReference>
<evidence type="ECO:0000256" key="7">
    <source>
        <dbReference type="ARBA" id="ARBA00023136"/>
    </source>
</evidence>
<keyword evidence="7 9" id="KW-0472">Membrane</keyword>
<keyword evidence="6 9" id="KW-1133">Transmembrane helix</keyword>
<feature type="region of interest" description="Disordered" evidence="8">
    <location>
        <begin position="153"/>
        <end position="177"/>
    </location>
</feature>
<accession>A0A9J6C378</accession>